<reference evidence="4 5" key="1">
    <citation type="submission" date="2023-10" db="EMBL/GenBank/DDBJ databases">
        <title>Complete Genome Sequence of Limnobacter thiooxidans CS-K2T, Isolated from freshwater lake sediments in Bavaria, Germany.</title>
        <authorList>
            <person name="Naruki M."/>
            <person name="Watanabe A."/>
            <person name="Warashina T."/>
            <person name="Morita T."/>
            <person name="Arakawa K."/>
        </authorList>
    </citation>
    <scope>NUCLEOTIDE SEQUENCE [LARGE SCALE GENOMIC DNA]</scope>
    <source>
        <strain evidence="4 5">CS-K2</strain>
    </source>
</reference>
<name>A0AA86M9B4_9BURK</name>
<dbReference type="GO" id="GO:0005524">
    <property type="term" value="F:ATP binding"/>
    <property type="evidence" value="ECO:0007669"/>
    <property type="project" value="UniProtKB-KW"/>
</dbReference>
<gene>
    <name evidence="4" type="ORF">RGQ30_30850</name>
</gene>
<dbReference type="CDD" id="cd07302">
    <property type="entry name" value="CHD"/>
    <property type="match status" value="1"/>
</dbReference>
<dbReference type="InterPro" id="IPR027417">
    <property type="entry name" value="P-loop_NTPase"/>
</dbReference>
<dbReference type="GO" id="GO:0005737">
    <property type="term" value="C:cytoplasm"/>
    <property type="evidence" value="ECO:0007669"/>
    <property type="project" value="TreeGrafter"/>
</dbReference>
<proteinExistence type="predicted"/>
<dbReference type="SUPFAM" id="SSF48452">
    <property type="entry name" value="TPR-like"/>
    <property type="match status" value="1"/>
</dbReference>
<dbReference type="Pfam" id="PF13191">
    <property type="entry name" value="AAA_16"/>
    <property type="match status" value="1"/>
</dbReference>
<dbReference type="KEGG" id="lto:RGQ30_30850"/>
<dbReference type="SUPFAM" id="SSF52540">
    <property type="entry name" value="P-loop containing nucleoside triphosphate hydrolases"/>
    <property type="match status" value="1"/>
</dbReference>
<dbReference type="GO" id="GO:0035556">
    <property type="term" value="P:intracellular signal transduction"/>
    <property type="evidence" value="ECO:0007669"/>
    <property type="project" value="InterPro"/>
</dbReference>
<dbReference type="PANTHER" id="PTHR16305">
    <property type="entry name" value="TESTICULAR SOLUBLE ADENYLYL CYCLASE"/>
    <property type="match status" value="1"/>
</dbReference>
<organism evidence="4 5">
    <name type="scientific">Limnobacter thiooxidans</name>
    <dbReference type="NCBI Taxonomy" id="131080"/>
    <lineage>
        <taxon>Bacteria</taxon>
        <taxon>Pseudomonadati</taxon>
        <taxon>Pseudomonadota</taxon>
        <taxon>Betaproteobacteria</taxon>
        <taxon>Burkholderiales</taxon>
        <taxon>Burkholderiaceae</taxon>
        <taxon>Limnobacter</taxon>
    </lineage>
</organism>
<feature type="domain" description="Orc1-like AAA ATPase" evidence="3">
    <location>
        <begin position="401"/>
        <end position="579"/>
    </location>
</feature>
<dbReference type="InterPro" id="IPR001054">
    <property type="entry name" value="A/G_cyclase"/>
</dbReference>
<dbReference type="Gene3D" id="3.30.70.1230">
    <property type="entry name" value="Nucleotide cyclase"/>
    <property type="match status" value="2"/>
</dbReference>
<evidence type="ECO:0000313" key="5">
    <source>
        <dbReference type="Proteomes" id="UP001329151"/>
    </source>
</evidence>
<evidence type="ECO:0000259" key="3">
    <source>
        <dbReference type="Pfam" id="PF13191"/>
    </source>
</evidence>
<dbReference type="GO" id="GO:0009190">
    <property type="term" value="P:cyclic nucleotide biosynthetic process"/>
    <property type="evidence" value="ECO:0007669"/>
    <property type="project" value="InterPro"/>
</dbReference>
<dbReference type="InterPro" id="IPR041664">
    <property type="entry name" value="AAA_16"/>
</dbReference>
<dbReference type="EMBL" id="AP028947">
    <property type="protein sequence ID" value="BET27584.1"/>
    <property type="molecule type" value="Genomic_DNA"/>
</dbReference>
<accession>A0AA86M9B4</accession>
<dbReference type="SUPFAM" id="SSF55073">
    <property type="entry name" value="Nucleotide cyclase"/>
    <property type="match status" value="2"/>
</dbReference>
<protein>
    <recommendedName>
        <fullName evidence="3">Orc1-like AAA ATPase domain-containing protein</fullName>
    </recommendedName>
</protein>
<keyword evidence="1" id="KW-0547">Nucleotide-binding</keyword>
<evidence type="ECO:0000256" key="1">
    <source>
        <dbReference type="ARBA" id="ARBA00022741"/>
    </source>
</evidence>
<dbReference type="PANTHER" id="PTHR16305:SF28">
    <property type="entry name" value="GUANYLATE CYCLASE DOMAIN-CONTAINING PROTEIN"/>
    <property type="match status" value="1"/>
</dbReference>
<dbReference type="RefSeq" id="WP_130557352.1">
    <property type="nucleotide sequence ID" value="NZ_AP028947.1"/>
</dbReference>
<dbReference type="Gene3D" id="3.40.50.300">
    <property type="entry name" value="P-loop containing nucleotide triphosphate hydrolases"/>
    <property type="match status" value="1"/>
</dbReference>
<dbReference type="GO" id="GO:0004016">
    <property type="term" value="F:adenylate cyclase activity"/>
    <property type="evidence" value="ECO:0007669"/>
    <property type="project" value="TreeGrafter"/>
</dbReference>
<sequence length="1298" mass="146409">MNCESAKPKSALEEKKDLQNNGFILICDVSEFVKIASTHRLFFGPKIGAEKTRLWLDRIFDRILNRIEQHQGQTIQFIGDAVIAYFPRLAAKSVLQCAQEIRQACGLIQAGQLARQFTQVKSGIAWGPIATYQPAQFDDFPLSIANGQGVEQALRALQLAGPHDIVCDAATFEIMQQLGDLPGTRQLGNGFYQVLPQLANQQEALAQTDLPEVPATPELNEIKLLTILYIEFYATTPEEMQPDWLDTCFTQLKALGGQYNATLIGACQTLKGLRVQLAVGHLKSEINDVELAVQLATQVQSVSTRAVIGYGHAWQGRYGGKNLKLFNAHGGEVNLAARILEKSEPGHIYLTEQARQQLNDALPLIELAEMPIKGEADPVRLFRIPKPYEANHHRELQTNALHGRSQELEQALGLLTHARAARVSCCIEITGEAGVGKSTFVRHVQATLAQQGLTTIELRANPYSRLLPYAIAFPLIVELSRLYKASTPESWLLDTFQAEPAQLEWLGLIGLITPLKLTLSELAQQARPDVRTRAIAHIFSTVLEQATKDFKLVFVIEDLQWYDSASVQLLLEELLNRKTCQNIYTIRTSADDSKTTDILARLKQLETARHPLPLMKFQAGETETFLAKWFEVSTVPSPLVEALHRLSEGNLLLLSALIQRLLQESIVRRFSNARLEIDFRRLEQFSAIPVNLEHALQARTDQLATQHRQVLAHCSIFKAAFTAQELQDAFSYPDTLELGQALQVLEERKLIRPSMSVLGQPQFRFEHQVIEQCVYDRIPFEERRKLHQKFASWLEGQMGEAEEGVRNRLTVRLAAQYDWAGQLEKAFPLSQRAADYAFEVGALDDALQRLNKLIEWHESGLLPGTSNLELAHWLEKKAQVYFAQGQLYDARSEYQKALSPTGHYKPMPAKVSALQIKIHLGRFYIQGLAPSWLSKRKSPSTAESLLALRIYTCLSELEFYTGGGELGYLYLIRAVEILNHYTANTGDLAKAYAGCAIVAQIYGKPRWTSYFIQQTHLSLKDITNEKEKLRAAAHINHRLGYMAYSSGQFELAMQLSTKSVEAARSSHEFQTELLAFSTFITIQNAQGRFEEVLRTYITYEELAKKYASNYFSIFHQYGLLNQRIYALAMLGRFPEARDALSFLEKTAAELNFNPVSMMSVNRCKLMLLYREQDWSAARRLALTMCKELRVDAEEKAYLNTCISLPLEVLLEAEQHGPPLSSEEEVAVKYTLKKLDNAQRRFQISTPVYLILKTRVLMRKSKCTLCAKRNLTKASHLAASSGQVIEQRMAKRLLTLLND</sequence>
<dbReference type="InterPro" id="IPR029787">
    <property type="entry name" value="Nucleotide_cyclase"/>
</dbReference>
<keyword evidence="5" id="KW-1185">Reference proteome</keyword>
<evidence type="ECO:0000256" key="2">
    <source>
        <dbReference type="ARBA" id="ARBA00022840"/>
    </source>
</evidence>
<evidence type="ECO:0000313" key="4">
    <source>
        <dbReference type="EMBL" id="BET27584.1"/>
    </source>
</evidence>
<dbReference type="InterPro" id="IPR011990">
    <property type="entry name" value="TPR-like_helical_dom_sf"/>
</dbReference>
<keyword evidence="2" id="KW-0067">ATP-binding</keyword>
<dbReference type="Proteomes" id="UP001329151">
    <property type="component" value="Chromosome"/>
</dbReference>